<evidence type="ECO:0000256" key="1">
    <source>
        <dbReference type="SAM" id="MobiDB-lite"/>
    </source>
</evidence>
<organism evidence="2">
    <name type="scientific">Anguilla anguilla</name>
    <name type="common">European freshwater eel</name>
    <name type="synonym">Muraena anguilla</name>
    <dbReference type="NCBI Taxonomy" id="7936"/>
    <lineage>
        <taxon>Eukaryota</taxon>
        <taxon>Metazoa</taxon>
        <taxon>Chordata</taxon>
        <taxon>Craniata</taxon>
        <taxon>Vertebrata</taxon>
        <taxon>Euteleostomi</taxon>
        <taxon>Actinopterygii</taxon>
        <taxon>Neopterygii</taxon>
        <taxon>Teleostei</taxon>
        <taxon>Anguilliformes</taxon>
        <taxon>Anguillidae</taxon>
        <taxon>Anguilla</taxon>
    </lineage>
</organism>
<dbReference type="EMBL" id="GBXM01067729">
    <property type="protein sequence ID" value="JAH40848.1"/>
    <property type="molecule type" value="Transcribed_RNA"/>
</dbReference>
<evidence type="ECO:0000313" key="2">
    <source>
        <dbReference type="EMBL" id="JAH40848.1"/>
    </source>
</evidence>
<feature type="region of interest" description="Disordered" evidence="1">
    <location>
        <begin position="1"/>
        <end position="20"/>
    </location>
</feature>
<dbReference type="AlphaFoldDB" id="A0A0E9SK35"/>
<reference evidence="2" key="1">
    <citation type="submission" date="2014-11" db="EMBL/GenBank/DDBJ databases">
        <authorList>
            <person name="Amaro Gonzalez C."/>
        </authorList>
    </citation>
    <scope>NUCLEOTIDE SEQUENCE</scope>
</reference>
<accession>A0A0E9SK35</accession>
<sequence>MTVSADGGMLTTGFTGCQPE</sequence>
<protein>
    <submittedName>
        <fullName evidence="2">Uncharacterized protein</fullName>
    </submittedName>
</protein>
<proteinExistence type="predicted"/>
<reference evidence="2" key="2">
    <citation type="journal article" date="2015" name="Fish Shellfish Immunol.">
        <title>Early steps in the European eel (Anguilla anguilla)-Vibrio vulnificus interaction in the gills: Role of the RtxA13 toxin.</title>
        <authorList>
            <person name="Callol A."/>
            <person name="Pajuelo D."/>
            <person name="Ebbesson L."/>
            <person name="Teles M."/>
            <person name="MacKenzie S."/>
            <person name="Amaro C."/>
        </authorList>
    </citation>
    <scope>NUCLEOTIDE SEQUENCE</scope>
</reference>
<name>A0A0E9SK35_ANGAN</name>